<dbReference type="SUPFAM" id="SSF143011">
    <property type="entry name" value="RelE-like"/>
    <property type="match status" value="1"/>
</dbReference>
<dbReference type="EMBL" id="CT573213">
    <property type="protein sequence ID" value="CAJ60450.1"/>
    <property type="molecule type" value="Genomic_DNA"/>
</dbReference>
<dbReference type="HOGENOM" id="CLU_155761_1_2_11"/>
<accession>Q0RPT0</accession>
<comment type="similarity">
    <text evidence="1">Belongs to the RelE toxin family.</text>
</comment>
<proteinExistence type="inferred from homology"/>
<dbReference type="PANTHER" id="PTHR35601">
    <property type="entry name" value="TOXIN RELE"/>
    <property type="match status" value="1"/>
</dbReference>
<dbReference type="InterPro" id="IPR035093">
    <property type="entry name" value="RelE/ParE_toxin_dom_sf"/>
</dbReference>
<dbReference type="STRING" id="326424.FRAAL1798"/>
<reference evidence="3 4" key="1">
    <citation type="journal article" date="2007" name="Genome Res.">
        <title>Genome characteristics of facultatively symbiotic Frankia sp. strains reflect host range and host plant biogeography.</title>
        <authorList>
            <person name="Normand P."/>
            <person name="Lapierre P."/>
            <person name="Tisa L.S."/>
            <person name="Gogarten J.P."/>
            <person name="Alloisio N."/>
            <person name="Bagnarol E."/>
            <person name="Bassi C.A."/>
            <person name="Berry A.M."/>
            <person name="Bickhart D.M."/>
            <person name="Choisne N."/>
            <person name="Couloux A."/>
            <person name="Cournoyer B."/>
            <person name="Cruveiller S."/>
            <person name="Daubin V."/>
            <person name="Demange N."/>
            <person name="Francino M.P."/>
            <person name="Goltsman E."/>
            <person name="Huang Y."/>
            <person name="Kopp O.R."/>
            <person name="Labarre L."/>
            <person name="Lapidus A."/>
            <person name="Lavire C."/>
            <person name="Marechal J."/>
            <person name="Martinez M."/>
            <person name="Mastronunzio J.E."/>
            <person name="Mullin B.C."/>
            <person name="Niemann J."/>
            <person name="Pujic P."/>
            <person name="Rawnsley T."/>
            <person name="Rouy Z."/>
            <person name="Schenowitz C."/>
            <person name="Sellstedt A."/>
            <person name="Tavares F."/>
            <person name="Tomkins J.P."/>
            <person name="Vallenet D."/>
            <person name="Valverde C."/>
            <person name="Wall L.G."/>
            <person name="Wang Y."/>
            <person name="Medigue C."/>
            <person name="Benson D.R."/>
        </authorList>
    </citation>
    <scope>NUCLEOTIDE SEQUENCE [LARGE SCALE GENOMIC DNA]</scope>
    <source>
        <strain evidence="4">DSM 45986 / CECT 9034 / ACN14a</strain>
    </source>
</reference>
<gene>
    <name evidence="3" type="ordered locus">FRAAL1798</name>
</gene>
<dbReference type="InterPro" id="IPR007712">
    <property type="entry name" value="RelE/ParE_toxin"/>
</dbReference>
<organism evidence="3 4">
    <name type="scientific">Frankia alni (strain DSM 45986 / CECT 9034 / ACN14a)</name>
    <dbReference type="NCBI Taxonomy" id="326424"/>
    <lineage>
        <taxon>Bacteria</taxon>
        <taxon>Bacillati</taxon>
        <taxon>Actinomycetota</taxon>
        <taxon>Actinomycetes</taxon>
        <taxon>Frankiales</taxon>
        <taxon>Frankiaceae</taxon>
        <taxon>Frankia</taxon>
    </lineage>
</organism>
<keyword evidence="2" id="KW-1277">Toxin-antitoxin system</keyword>
<protein>
    <submittedName>
        <fullName evidence="3">Uncharacterized protein</fullName>
    </submittedName>
</protein>
<dbReference type="AlphaFoldDB" id="Q0RPT0"/>
<dbReference type="PANTHER" id="PTHR35601:SF1">
    <property type="entry name" value="TOXIN RELE"/>
    <property type="match status" value="1"/>
</dbReference>
<keyword evidence="4" id="KW-1185">Reference proteome</keyword>
<evidence type="ECO:0000256" key="2">
    <source>
        <dbReference type="ARBA" id="ARBA00022649"/>
    </source>
</evidence>
<dbReference type="eggNOG" id="COG2026">
    <property type="taxonomic scope" value="Bacteria"/>
</dbReference>
<dbReference type="Gene3D" id="3.30.2310.20">
    <property type="entry name" value="RelE-like"/>
    <property type="match status" value="1"/>
</dbReference>
<dbReference type="Proteomes" id="UP000000657">
    <property type="component" value="Chromosome"/>
</dbReference>
<dbReference type="OrthoDB" id="5326046at2"/>
<dbReference type="KEGG" id="fal:FRAAL1798"/>
<evidence type="ECO:0000256" key="1">
    <source>
        <dbReference type="ARBA" id="ARBA00006226"/>
    </source>
</evidence>
<dbReference type="Pfam" id="PF05016">
    <property type="entry name" value="ParE_toxin"/>
    <property type="match status" value="1"/>
</dbReference>
<evidence type="ECO:0000313" key="3">
    <source>
        <dbReference type="EMBL" id="CAJ60450.1"/>
    </source>
</evidence>
<sequence>MSRLPLSGERLPQAVAAAAYEFITSPLVQAPHRVGKRLMPPLDDRFSARRGTYRIIYRVDDAARTVAVVDIDHRRDVHHR</sequence>
<name>Q0RPT0_FRAAA</name>
<evidence type="ECO:0000313" key="4">
    <source>
        <dbReference type="Proteomes" id="UP000000657"/>
    </source>
</evidence>
<dbReference type="RefSeq" id="WP_011602979.1">
    <property type="nucleotide sequence ID" value="NC_008278.1"/>
</dbReference>